<dbReference type="AlphaFoldDB" id="A0A9W6U120"/>
<dbReference type="OrthoDB" id="128002at2759"/>
<dbReference type="SUPFAM" id="SSF81585">
    <property type="entry name" value="PsbU/PolX domain-like"/>
    <property type="match status" value="1"/>
</dbReference>
<evidence type="ECO:0000313" key="1">
    <source>
        <dbReference type="EMBL" id="GMF23866.1"/>
    </source>
</evidence>
<name>A0A9W6U120_9STRA</name>
<comment type="caution">
    <text evidence="1">The sequence shown here is derived from an EMBL/GenBank/DDBJ whole genome shotgun (WGS) entry which is preliminary data.</text>
</comment>
<dbReference type="Proteomes" id="UP001165083">
    <property type="component" value="Unassembled WGS sequence"/>
</dbReference>
<protein>
    <submittedName>
        <fullName evidence="1">Unnamed protein product</fullName>
    </submittedName>
</protein>
<organism evidence="1 2">
    <name type="scientific">Phytophthora lilii</name>
    <dbReference type="NCBI Taxonomy" id="2077276"/>
    <lineage>
        <taxon>Eukaryota</taxon>
        <taxon>Sar</taxon>
        <taxon>Stramenopiles</taxon>
        <taxon>Oomycota</taxon>
        <taxon>Peronosporomycetes</taxon>
        <taxon>Peronosporales</taxon>
        <taxon>Peronosporaceae</taxon>
        <taxon>Phytophthora</taxon>
    </lineage>
</organism>
<reference evidence="1" key="1">
    <citation type="submission" date="2023-04" db="EMBL/GenBank/DDBJ databases">
        <title>Phytophthora lilii NBRC 32176.</title>
        <authorList>
            <person name="Ichikawa N."/>
            <person name="Sato H."/>
            <person name="Tonouchi N."/>
        </authorList>
    </citation>
    <scope>NUCLEOTIDE SEQUENCE</scope>
    <source>
        <strain evidence="1">NBRC 32176</strain>
    </source>
</reference>
<keyword evidence="2" id="KW-1185">Reference proteome</keyword>
<dbReference type="Gene3D" id="1.10.150.320">
    <property type="entry name" value="Photosystem II 12 kDa extrinsic protein"/>
    <property type="match status" value="1"/>
</dbReference>
<proteinExistence type="predicted"/>
<evidence type="ECO:0000313" key="2">
    <source>
        <dbReference type="Proteomes" id="UP001165083"/>
    </source>
</evidence>
<accession>A0A9W6U120</accession>
<sequence length="183" mass="20353">MPTKTEGFNKRSCSCGNDRGKCFLYQPAAGSPSGDAFLCLEDATKGFLHEVHQCKCVEEKISLDAFAQERSKAAGPDDLFIMYCTSQVTADLRMLPNFAFVDASCWEAYYGPFAARAFFTKSVPLPCINTSSEVQLEFVEGVGPIYRDRIAKKRPFSSLEDALVKTKIPAKVLKRFSFNTDSR</sequence>
<dbReference type="EMBL" id="BSXW01000491">
    <property type="protein sequence ID" value="GMF23866.1"/>
    <property type="molecule type" value="Genomic_DNA"/>
</dbReference>
<gene>
    <name evidence="1" type="ORF">Plil01_000970300</name>
</gene>